<dbReference type="PROSITE" id="PS51077">
    <property type="entry name" value="HTH_ICLR"/>
    <property type="match status" value="1"/>
</dbReference>
<dbReference type="Gene3D" id="3.30.450.40">
    <property type="match status" value="1"/>
</dbReference>
<dbReference type="SUPFAM" id="SSF55781">
    <property type="entry name" value="GAF domain-like"/>
    <property type="match status" value="1"/>
</dbReference>
<protein>
    <submittedName>
        <fullName evidence="6">IclR family transcriptional regulator</fullName>
    </submittedName>
</protein>
<name>A0ABV8A377_9DEIO</name>
<keyword evidence="7" id="KW-1185">Reference proteome</keyword>
<dbReference type="Pfam" id="PF09339">
    <property type="entry name" value="HTH_IclR"/>
    <property type="match status" value="1"/>
</dbReference>
<dbReference type="InterPro" id="IPR014757">
    <property type="entry name" value="Tscrpt_reg_IclR_C"/>
</dbReference>
<dbReference type="SUPFAM" id="SSF46785">
    <property type="entry name" value="Winged helix' DNA-binding domain"/>
    <property type="match status" value="1"/>
</dbReference>
<gene>
    <name evidence="6" type="ORF">ACFOPQ_05085</name>
</gene>
<reference evidence="7" key="1">
    <citation type="journal article" date="2019" name="Int. J. Syst. Evol. Microbiol.">
        <title>The Global Catalogue of Microorganisms (GCM) 10K type strain sequencing project: providing services to taxonomists for standard genome sequencing and annotation.</title>
        <authorList>
            <consortium name="The Broad Institute Genomics Platform"/>
            <consortium name="The Broad Institute Genome Sequencing Center for Infectious Disease"/>
            <person name="Wu L."/>
            <person name="Ma J."/>
        </authorList>
    </citation>
    <scope>NUCLEOTIDE SEQUENCE [LARGE SCALE GENOMIC DNA]</scope>
    <source>
        <strain evidence="7">CCTCC AB 2013263</strain>
    </source>
</reference>
<dbReference type="InterPro" id="IPR036390">
    <property type="entry name" value="WH_DNA-bd_sf"/>
</dbReference>
<dbReference type="RefSeq" id="WP_380076288.1">
    <property type="nucleotide sequence ID" value="NZ_JBHRZF010000046.1"/>
</dbReference>
<sequence length="252" mass="27700">MPRTLTTVDQTVTLLELFDADHTEWTLSELARRLAQPTSTVHEQLTTLAENGLLVRIGRGKYRLGWRLLKLSSALYGSLPWYGPAHEAMNALARGTHALAFLAVLNGQDILCIARSVQGREGESVVGETQFVLPPHASASGKLLFALHELDLPPGLEDFTPRTGQTAWADEARQIRARQLARTRDEWSAGTSGLAVPIREARGDTVCALGLSFPTRRWSNADTLERRLRDAATEVSWKLGYRPPAGGLPTSR</sequence>
<dbReference type="PANTHER" id="PTHR30136:SF2">
    <property type="entry name" value="TRANSCRIPTIONAL REGULATOR ICLR"/>
    <property type="match status" value="1"/>
</dbReference>
<dbReference type="Gene3D" id="1.10.10.10">
    <property type="entry name" value="Winged helix-like DNA-binding domain superfamily/Winged helix DNA-binding domain"/>
    <property type="match status" value="1"/>
</dbReference>
<dbReference type="PANTHER" id="PTHR30136">
    <property type="entry name" value="HELIX-TURN-HELIX TRANSCRIPTIONAL REGULATOR, ICLR FAMILY"/>
    <property type="match status" value="1"/>
</dbReference>
<evidence type="ECO:0000259" key="5">
    <source>
        <dbReference type="PROSITE" id="PS51078"/>
    </source>
</evidence>
<evidence type="ECO:0000256" key="3">
    <source>
        <dbReference type="ARBA" id="ARBA00023163"/>
    </source>
</evidence>
<dbReference type="EMBL" id="JBHRZF010000046">
    <property type="protein sequence ID" value="MFC3860137.1"/>
    <property type="molecule type" value="Genomic_DNA"/>
</dbReference>
<evidence type="ECO:0000313" key="7">
    <source>
        <dbReference type="Proteomes" id="UP001595748"/>
    </source>
</evidence>
<dbReference type="Proteomes" id="UP001595748">
    <property type="component" value="Unassembled WGS sequence"/>
</dbReference>
<dbReference type="SMART" id="SM00346">
    <property type="entry name" value="HTH_ICLR"/>
    <property type="match status" value="1"/>
</dbReference>
<keyword evidence="3" id="KW-0804">Transcription</keyword>
<dbReference type="InterPro" id="IPR029016">
    <property type="entry name" value="GAF-like_dom_sf"/>
</dbReference>
<feature type="domain" description="IclR-ED" evidence="5">
    <location>
        <begin position="67"/>
        <end position="241"/>
    </location>
</feature>
<feature type="domain" description="HTH iclR-type" evidence="4">
    <location>
        <begin position="5"/>
        <end position="66"/>
    </location>
</feature>
<dbReference type="PROSITE" id="PS51078">
    <property type="entry name" value="ICLR_ED"/>
    <property type="match status" value="1"/>
</dbReference>
<evidence type="ECO:0000259" key="4">
    <source>
        <dbReference type="PROSITE" id="PS51077"/>
    </source>
</evidence>
<organism evidence="6 7">
    <name type="scientific">Deinococcus antarcticus</name>
    <dbReference type="NCBI Taxonomy" id="1298767"/>
    <lineage>
        <taxon>Bacteria</taxon>
        <taxon>Thermotogati</taxon>
        <taxon>Deinococcota</taxon>
        <taxon>Deinococci</taxon>
        <taxon>Deinococcales</taxon>
        <taxon>Deinococcaceae</taxon>
        <taxon>Deinococcus</taxon>
    </lineage>
</organism>
<accession>A0ABV8A377</accession>
<dbReference type="InterPro" id="IPR036388">
    <property type="entry name" value="WH-like_DNA-bd_sf"/>
</dbReference>
<evidence type="ECO:0000256" key="1">
    <source>
        <dbReference type="ARBA" id="ARBA00023015"/>
    </source>
</evidence>
<dbReference type="Pfam" id="PF01614">
    <property type="entry name" value="IclR_C"/>
    <property type="match status" value="1"/>
</dbReference>
<keyword evidence="2" id="KW-0238">DNA-binding</keyword>
<dbReference type="InterPro" id="IPR005471">
    <property type="entry name" value="Tscrpt_reg_IclR_N"/>
</dbReference>
<keyword evidence="1" id="KW-0805">Transcription regulation</keyword>
<dbReference type="InterPro" id="IPR050707">
    <property type="entry name" value="HTH_MetabolicPath_Reg"/>
</dbReference>
<proteinExistence type="predicted"/>
<evidence type="ECO:0000313" key="6">
    <source>
        <dbReference type="EMBL" id="MFC3860137.1"/>
    </source>
</evidence>
<evidence type="ECO:0000256" key="2">
    <source>
        <dbReference type="ARBA" id="ARBA00023125"/>
    </source>
</evidence>
<comment type="caution">
    <text evidence="6">The sequence shown here is derived from an EMBL/GenBank/DDBJ whole genome shotgun (WGS) entry which is preliminary data.</text>
</comment>